<organism evidence="3 4">
    <name type="scientific">Roseimaritima ulvae</name>
    <dbReference type="NCBI Taxonomy" id="980254"/>
    <lineage>
        <taxon>Bacteria</taxon>
        <taxon>Pseudomonadati</taxon>
        <taxon>Planctomycetota</taxon>
        <taxon>Planctomycetia</taxon>
        <taxon>Pirellulales</taxon>
        <taxon>Pirellulaceae</taxon>
        <taxon>Roseimaritima</taxon>
    </lineage>
</organism>
<feature type="chain" id="PRO_5022874972" description="Secreted protein" evidence="2">
    <location>
        <begin position="24"/>
        <end position="52"/>
    </location>
</feature>
<evidence type="ECO:0000313" key="3">
    <source>
        <dbReference type="EMBL" id="QEG41701.1"/>
    </source>
</evidence>
<sequence precursor="true">MKRFYILTLLVALCLVLGCGDGAVENPEVFDEETLRQVEENDQAVENAEMQQ</sequence>
<name>A0A5B9R5C5_9BACT</name>
<dbReference type="Proteomes" id="UP000325286">
    <property type="component" value="Chromosome"/>
</dbReference>
<protein>
    <recommendedName>
        <fullName evidence="5">Secreted protein</fullName>
    </recommendedName>
</protein>
<evidence type="ECO:0000256" key="2">
    <source>
        <dbReference type="SAM" id="SignalP"/>
    </source>
</evidence>
<dbReference type="RefSeq" id="WP_157609832.1">
    <property type="nucleotide sequence ID" value="NZ_CP042914.1"/>
</dbReference>
<evidence type="ECO:0008006" key="5">
    <source>
        <dbReference type="Google" id="ProtNLM"/>
    </source>
</evidence>
<dbReference type="KEGG" id="rul:UC8_37270"/>
<dbReference type="PROSITE" id="PS51257">
    <property type="entry name" value="PROKAR_LIPOPROTEIN"/>
    <property type="match status" value="1"/>
</dbReference>
<feature type="signal peptide" evidence="2">
    <location>
        <begin position="1"/>
        <end position="23"/>
    </location>
</feature>
<dbReference type="EMBL" id="CP042914">
    <property type="protein sequence ID" value="QEG41701.1"/>
    <property type="molecule type" value="Genomic_DNA"/>
</dbReference>
<evidence type="ECO:0000313" key="4">
    <source>
        <dbReference type="Proteomes" id="UP000325286"/>
    </source>
</evidence>
<gene>
    <name evidence="3" type="ORF">UC8_37270</name>
</gene>
<dbReference type="AlphaFoldDB" id="A0A5B9R5C5"/>
<feature type="region of interest" description="Disordered" evidence="1">
    <location>
        <begin position="33"/>
        <end position="52"/>
    </location>
</feature>
<reference evidence="3 4" key="1">
    <citation type="submission" date="2019-08" db="EMBL/GenBank/DDBJ databases">
        <title>Deep-cultivation of Planctomycetes and their phenomic and genomic characterization uncovers novel biology.</title>
        <authorList>
            <person name="Wiegand S."/>
            <person name="Jogler M."/>
            <person name="Boedeker C."/>
            <person name="Pinto D."/>
            <person name="Vollmers J."/>
            <person name="Rivas-Marin E."/>
            <person name="Kohn T."/>
            <person name="Peeters S.H."/>
            <person name="Heuer A."/>
            <person name="Rast P."/>
            <person name="Oberbeckmann S."/>
            <person name="Bunk B."/>
            <person name="Jeske O."/>
            <person name="Meyerdierks A."/>
            <person name="Storesund J.E."/>
            <person name="Kallscheuer N."/>
            <person name="Luecker S."/>
            <person name="Lage O.M."/>
            <person name="Pohl T."/>
            <person name="Merkel B.J."/>
            <person name="Hornburger P."/>
            <person name="Mueller R.-W."/>
            <person name="Bruemmer F."/>
            <person name="Labrenz M."/>
            <person name="Spormann A.M."/>
            <person name="Op den Camp H."/>
            <person name="Overmann J."/>
            <person name="Amann R."/>
            <person name="Jetten M.S.M."/>
            <person name="Mascher T."/>
            <person name="Medema M.H."/>
            <person name="Devos D.P."/>
            <person name="Kaster A.-K."/>
            <person name="Ovreas L."/>
            <person name="Rohde M."/>
            <person name="Galperin M.Y."/>
            <person name="Jogler C."/>
        </authorList>
    </citation>
    <scope>NUCLEOTIDE SEQUENCE [LARGE SCALE GENOMIC DNA]</scope>
    <source>
        <strain evidence="3 4">UC8</strain>
    </source>
</reference>
<keyword evidence="4" id="KW-1185">Reference proteome</keyword>
<keyword evidence="2" id="KW-0732">Signal</keyword>
<evidence type="ECO:0000256" key="1">
    <source>
        <dbReference type="SAM" id="MobiDB-lite"/>
    </source>
</evidence>
<proteinExistence type="predicted"/>
<accession>A0A5B9R5C5</accession>